<keyword evidence="1" id="KW-0732">Signal</keyword>
<dbReference type="Proteomes" id="UP000075391">
    <property type="component" value="Unassembled WGS sequence"/>
</dbReference>
<evidence type="ECO:0000313" key="3">
    <source>
        <dbReference type="Proteomes" id="UP000075391"/>
    </source>
</evidence>
<proteinExistence type="predicted"/>
<reference evidence="2 3" key="1">
    <citation type="submission" date="2016-03" db="EMBL/GenBank/DDBJ databases">
        <authorList>
            <person name="Ploux O."/>
        </authorList>
    </citation>
    <scope>NUCLEOTIDE SEQUENCE [LARGE SCALE GENOMIC DNA]</scope>
    <source>
        <strain evidence="2 3">BER2</strain>
    </source>
</reference>
<dbReference type="EMBL" id="LUKF01000003">
    <property type="protein sequence ID" value="KYG70144.1"/>
    <property type="molecule type" value="Genomic_DNA"/>
</dbReference>
<protein>
    <submittedName>
        <fullName evidence="2">Uncharacterized protein</fullName>
    </submittedName>
</protein>
<feature type="signal peptide" evidence="1">
    <location>
        <begin position="1"/>
        <end position="19"/>
    </location>
</feature>
<comment type="caution">
    <text evidence="2">The sequence shown here is derived from an EMBL/GenBank/DDBJ whole genome shotgun (WGS) entry which is preliminary data.</text>
</comment>
<dbReference type="RefSeq" id="WP_063243052.1">
    <property type="nucleotide sequence ID" value="NZ_LUKF01000003.1"/>
</dbReference>
<dbReference type="OrthoDB" id="5295679at2"/>
<evidence type="ECO:0000256" key="1">
    <source>
        <dbReference type="SAM" id="SignalP"/>
    </source>
</evidence>
<evidence type="ECO:0000313" key="2">
    <source>
        <dbReference type="EMBL" id="KYG70144.1"/>
    </source>
</evidence>
<name>A0A150WUL6_BDEBC</name>
<gene>
    <name evidence="2" type="ORF">AZI85_15790</name>
</gene>
<feature type="chain" id="PRO_5007573453" evidence="1">
    <location>
        <begin position="20"/>
        <end position="97"/>
    </location>
</feature>
<accession>A0A150WUL6</accession>
<sequence length="97" mass="10924">MKSVFAFVIFVLASTSALAADKYCTVSKKTVSKIEQLRIIDLPYRTIEVQTVEALVTDKCVKSRLSNEEIYTLSQILLSHEHSQDSADQIINEFLAQ</sequence>
<dbReference type="AlphaFoldDB" id="A0A150WUL6"/>
<organism evidence="2 3">
    <name type="scientific">Bdellovibrio bacteriovorus</name>
    <dbReference type="NCBI Taxonomy" id="959"/>
    <lineage>
        <taxon>Bacteria</taxon>
        <taxon>Pseudomonadati</taxon>
        <taxon>Bdellovibrionota</taxon>
        <taxon>Bdellovibrionia</taxon>
        <taxon>Bdellovibrionales</taxon>
        <taxon>Pseudobdellovibrionaceae</taxon>
        <taxon>Bdellovibrio</taxon>
    </lineage>
</organism>